<gene>
    <name evidence="2" type="ORF">MSTE_01810</name>
</gene>
<feature type="compositionally biased region" description="Acidic residues" evidence="1">
    <location>
        <begin position="204"/>
        <end position="213"/>
    </location>
</feature>
<sequence length="239" mass="25244">MSIPDRPEAEERQRAAHALDLRTSGMTYAAVAVELGYSDESGPRKAVDRLLSRIEHEGASELRQLEGQRLDAMQRAIWTQACEGDIDSIKAVLSVMARRAKLFGIDAPQRVQVGADPVSDRQYAERLTELVGGLNPRSLRDILAQSPGGGPVLAAARRTASGAEDSPPEADSPLCGPLSGETGTLDEGWSNVGGADGALTPLPDEPDDADDFSDVPPAVAVAAEKAAMAVVADWRGAHR</sequence>
<dbReference type="OrthoDB" id="4553390at2"/>
<reference evidence="3" key="1">
    <citation type="journal article" date="2017" name="Genome Announc.">
        <title>Complete Genome Sequence of Mycobacterium stephanolepidis.</title>
        <authorList>
            <person name="Fukano H."/>
            <person name="Yoshida M."/>
            <person name="Katayama Y."/>
            <person name="Omatsu T."/>
            <person name="Mizutani T."/>
            <person name="Kurata O."/>
            <person name="Wada S."/>
            <person name="Hoshino Y."/>
        </authorList>
    </citation>
    <scope>NUCLEOTIDE SEQUENCE [LARGE SCALE GENOMIC DNA]</scope>
    <source>
        <strain evidence="3">NJB0901</strain>
    </source>
</reference>
<reference evidence="2 3" key="2">
    <citation type="journal article" date="2017" name="Int. J. Syst. Evol. Microbiol.">
        <title>Mycobacterium stephanolepidis sp. nov., a rapidly growing species related to Mycobacterium chelonae, isolated from marine teleost fish, Stephanolepis cirrhifer.</title>
        <authorList>
            <person name="Fukano H."/>
            <person name="Wada S."/>
            <person name="Kurata O."/>
            <person name="Katayama K."/>
            <person name="Fujiwara N."/>
            <person name="Hoshino Y."/>
        </authorList>
    </citation>
    <scope>NUCLEOTIDE SEQUENCE [LARGE SCALE GENOMIC DNA]</scope>
    <source>
        <strain evidence="2 3">NJB0901</strain>
    </source>
</reference>
<name>A0A1Z4EW11_9MYCO</name>
<dbReference type="EMBL" id="AP018165">
    <property type="protein sequence ID" value="BAX97127.1"/>
    <property type="molecule type" value="Genomic_DNA"/>
</dbReference>
<organism evidence="2 3">
    <name type="scientific">[Mycobacterium] stephanolepidis</name>
    <dbReference type="NCBI Taxonomy" id="1520670"/>
    <lineage>
        <taxon>Bacteria</taxon>
        <taxon>Bacillati</taxon>
        <taxon>Actinomycetota</taxon>
        <taxon>Actinomycetes</taxon>
        <taxon>Mycobacteriales</taxon>
        <taxon>Mycobacteriaceae</taxon>
        <taxon>Mycobacteroides</taxon>
    </lineage>
</organism>
<dbReference type="KEGG" id="mste:MSTE_01810"/>
<dbReference type="Proteomes" id="UP000217954">
    <property type="component" value="Chromosome"/>
</dbReference>
<protein>
    <submittedName>
        <fullName evidence="2">Uncharacterized protein</fullName>
    </submittedName>
</protein>
<evidence type="ECO:0000313" key="2">
    <source>
        <dbReference type="EMBL" id="BAX97127.1"/>
    </source>
</evidence>
<dbReference type="AlphaFoldDB" id="A0A1Z4EW11"/>
<evidence type="ECO:0000256" key="1">
    <source>
        <dbReference type="SAM" id="MobiDB-lite"/>
    </source>
</evidence>
<evidence type="ECO:0000313" key="3">
    <source>
        <dbReference type="Proteomes" id="UP000217954"/>
    </source>
</evidence>
<keyword evidence="3" id="KW-1185">Reference proteome</keyword>
<accession>A0A1Z4EW11</accession>
<dbReference type="RefSeq" id="WP_096500563.1">
    <property type="nucleotide sequence ID" value="NZ_AP018165.1"/>
</dbReference>
<feature type="region of interest" description="Disordered" evidence="1">
    <location>
        <begin position="150"/>
        <end position="214"/>
    </location>
</feature>
<proteinExistence type="predicted"/>